<dbReference type="Gene3D" id="3.40.50.300">
    <property type="entry name" value="P-loop containing nucleotide triphosphate hydrolases"/>
    <property type="match status" value="1"/>
</dbReference>
<feature type="region of interest" description="Disordered" evidence="1">
    <location>
        <begin position="109"/>
        <end position="182"/>
    </location>
</feature>
<feature type="compositionally biased region" description="Basic and acidic residues" evidence="1">
    <location>
        <begin position="146"/>
        <end position="170"/>
    </location>
</feature>
<evidence type="ECO:0000313" key="3">
    <source>
        <dbReference type="Proteomes" id="UP000826234"/>
    </source>
</evidence>
<feature type="compositionally biased region" description="Polar residues" evidence="1">
    <location>
        <begin position="171"/>
        <end position="180"/>
    </location>
</feature>
<proteinExistence type="predicted"/>
<dbReference type="EMBL" id="JAIPUX010001232">
    <property type="protein sequence ID" value="KAH0624951.1"/>
    <property type="molecule type" value="Genomic_DNA"/>
</dbReference>
<accession>A0ABQ7T656</accession>
<evidence type="ECO:0008006" key="4">
    <source>
        <dbReference type="Google" id="ProtNLM"/>
    </source>
</evidence>
<feature type="compositionally biased region" description="Basic residues" evidence="1">
    <location>
        <begin position="228"/>
        <end position="239"/>
    </location>
</feature>
<feature type="compositionally biased region" description="Basic and acidic residues" evidence="1">
    <location>
        <begin position="109"/>
        <end position="125"/>
    </location>
</feature>
<comment type="caution">
    <text evidence="2">The sequence shown here is derived from an EMBL/GenBank/DDBJ whole genome shotgun (WGS) entry which is preliminary data.</text>
</comment>
<evidence type="ECO:0000256" key="1">
    <source>
        <dbReference type="SAM" id="MobiDB-lite"/>
    </source>
</evidence>
<organism evidence="2 3">
    <name type="scientific">Phrynosoma platyrhinos</name>
    <name type="common">Desert horned lizard</name>
    <dbReference type="NCBI Taxonomy" id="52577"/>
    <lineage>
        <taxon>Eukaryota</taxon>
        <taxon>Metazoa</taxon>
        <taxon>Chordata</taxon>
        <taxon>Craniata</taxon>
        <taxon>Vertebrata</taxon>
        <taxon>Euteleostomi</taxon>
        <taxon>Lepidosauria</taxon>
        <taxon>Squamata</taxon>
        <taxon>Bifurcata</taxon>
        <taxon>Unidentata</taxon>
        <taxon>Episquamata</taxon>
        <taxon>Toxicofera</taxon>
        <taxon>Iguania</taxon>
        <taxon>Phrynosomatidae</taxon>
        <taxon>Phrynosomatinae</taxon>
        <taxon>Phrynosoma</taxon>
    </lineage>
</organism>
<evidence type="ECO:0000313" key="2">
    <source>
        <dbReference type="EMBL" id="KAH0624951.1"/>
    </source>
</evidence>
<gene>
    <name evidence="2" type="ORF">JD844_032902</name>
</gene>
<keyword evidence="3" id="KW-1185">Reference proteome</keyword>
<name>A0ABQ7T656_PHRPL</name>
<feature type="compositionally biased region" description="Polar residues" evidence="1">
    <location>
        <begin position="136"/>
        <end position="145"/>
    </location>
</feature>
<dbReference type="PANTHER" id="PTHR46090:SF3">
    <property type="entry name" value="ADP-RIBOSYLATION FACTOR-LIKE PROTEIN 13B"/>
    <property type="match status" value="1"/>
</dbReference>
<dbReference type="PANTHER" id="PTHR46090">
    <property type="entry name" value="ADP-RIBOSYLATION FACTOR-LIKE PROTEIN 13B"/>
    <property type="match status" value="1"/>
</dbReference>
<feature type="compositionally biased region" description="Polar residues" evidence="1">
    <location>
        <begin position="205"/>
        <end position="219"/>
    </location>
</feature>
<dbReference type="InterPro" id="IPR051995">
    <property type="entry name" value="Ciliary_GTPase"/>
</dbReference>
<reference evidence="2 3" key="1">
    <citation type="journal article" date="2022" name="Gigascience">
        <title>A chromosome-level genome assembly and annotation of the desert horned lizard, Phrynosoma platyrhinos, provides insight into chromosomal rearrangements among reptiles.</title>
        <authorList>
            <person name="Koochekian N."/>
            <person name="Ascanio A."/>
            <person name="Farleigh K."/>
            <person name="Card D.C."/>
            <person name="Schield D.R."/>
            <person name="Castoe T.A."/>
            <person name="Jezkova T."/>
        </authorList>
    </citation>
    <scope>NUCLEOTIDE SEQUENCE [LARGE SCALE GENOMIC DNA]</scope>
    <source>
        <strain evidence="2">NK-2021</strain>
    </source>
</reference>
<dbReference type="Proteomes" id="UP000826234">
    <property type="component" value="Unassembled WGS sequence"/>
</dbReference>
<protein>
    <recommendedName>
        <fullName evidence="4">ADP-ribosylation factor-like protein 13B</fullName>
    </recommendedName>
</protein>
<dbReference type="InterPro" id="IPR027417">
    <property type="entry name" value="P-loop_NTPase"/>
</dbReference>
<feature type="region of interest" description="Disordered" evidence="1">
    <location>
        <begin position="194"/>
        <end position="263"/>
    </location>
</feature>
<sequence>MHSDFLLANKQDKEGALAEADVIECLSLEKLVNEHKCLCQIEPCSAIMGYGKKIDKSIKKGLLWLLQIIAKDFDALHERVQKDTAEQKAAEEQEKRERAERVRKIREERERKEREEAEREGRSISDEVDPELVTGNPFQPISTVISEKRQREENEKEALALQPKTDREQMDTQSLISQQSDDCRLVEKYKSALTQRLEHDDENDQQVSESLDSGDNVTLNPGADNSKKKAKKLKLKRSHRVEPVSAEETISPQPTPVTPLAPVGWETPKVNRIRKLEPLGEIRHNANLVLL</sequence>